<organism evidence="2">
    <name type="scientific">viral metagenome</name>
    <dbReference type="NCBI Taxonomy" id="1070528"/>
    <lineage>
        <taxon>unclassified sequences</taxon>
        <taxon>metagenomes</taxon>
        <taxon>organismal metagenomes</taxon>
    </lineage>
</organism>
<keyword evidence="1" id="KW-0812">Transmembrane</keyword>
<accession>A0A6C0ALA6</accession>
<sequence length="70" mass="8434">MNIEDIDIPTVTLQVTFDKMSPQIESLLDFITVLLITILVYVYLIIFDFVIKRIVFFRRKRQYYVEVDDN</sequence>
<dbReference type="EMBL" id="MN740715">
    <property type="protein sequence ID" value="QHS80650.1"/>
    <property type="molecule type" value="Genomic_DNA"/>
</dbReference>
<name>A0A6C0ALA6_9ZZZZ</name>
<keyword evidence="1" id="KW-1133">Transmembrane helix</keyword>
<reference evidence="2" key="1">
    <citation type="journal article" date="2020" name="Nature">
        <title>Giant virus diversity and host interactions through global metagenomics.</title>
        <authorList>
            <person name="Schulz F."/>
            <person name="Roux S."/>
            <person name="Paez-Espino D."/>
            <person name="Jungbluth S."/>
            <person name="Walsh D.A."/>
            <person name="Denef V.J."/>
            <person name="McMahon K.D."/>
            <person name="Konstantinidis K.T."/>
            <person name="Eloe-Fadrosh E.A."/>
            <person name="Kyrpides N.C."/>
            <person name="Woyke T."/>
        </authorList>
    </citation>
    <scope>NUCLEOTIDE SEQUENCE</scope>
    <source>
        <strain evidence="2">GVMAG-S-1091796-13</strain>
    </source>
</reference>
<feature type="transmembrane region" description="Helical" evidence="1">
    <location>
        <begin position="30"/>
        <end position="51"/>
    </location>
</feature>
<keyword evidence="1" id="KW-0472">Membrane</keyword>
<protein>
    <submittedName>
        <fullName evidence="2">Uncharacterized protein</fullName>
    </submittedName>
</protein>
<dbReference type="AlphaFoldDB" id="A0A6C0ALA6"/>
<evidence type="ECO:0000256" key="1">
    <source>
        <dbReference type="SAM" id="Phobius"/>
    </source>
</evidence>
<dbReference type="EMBL" id="MN740714">
    <property type="protein sequence ID" value="QHS80594.1"/>
    <property type="molecule type" value="Genomic_DNA"/>
</dbReference>
<evidence type="ECO:0000313" key="2">
    <source>
        <dbReference type="EMBL" id="QHS80594.1"/>
    </source>
</evidence>
<proteinExistence type="predicted"/>